<name>A0ABS5BV58_9BACT</name>
<sequence length="224" mass="25828">MSESFQQNQEAPMSDEESFLAKVLENPADDTTRLVFADWLDERDDAESKLKAQFLRATVRFKTTGNTTDEIEARRKELQPLAAQLPTDWLAVVSRLKVEVCSSKERKHRSRAVQRLFTFVCDKNWDEMTPTEDPTVRQCEQCHQAVHYCDTITTAREHADQDHCIAIDLGIIRRESDLEPRRDWLGRVSAEMLREEEERCQVDAVSQEREGRKRQQSGTASANG</sequence>
<reference evidence="2 3" key="1">
    <citation type="submission" date="2021-04" db="EMBL/GenBank/DDBJ databases">
        <authorList>
            <person name="Ivanova A."/>
        </authorList>
    </citation>
    <scope>NUCLEOTIDE SEQUENCE [LARGE SCALE GENOMIC DNA]</scope>
    <source>
        <strain evidence="2 3">G18</strain>
    </source>
</reference>
<dbReference type="EMBL" id="JAGKQQ010000001">
    <property type="protein sequence ID" value="MBP3957599.1"/>
    <property type="molecule type" value="Genomic_DNA"/>
</dbReference>
<evidence type="ECO:0000256" key="1">
    <source>
        <dbReference type="SAM" id="MobiDB-lite"/>
    </source>
</evidence>
<dbReference type="Proteomes" id="UP000676565">
    <property type="component" value="Unassembled WGS sequence"/>
</dbReference>
<keyword evidence="3" id="KW-1185">Reference proteome</keyword>
<protein>
    <submittedName>
        <fullName evidence="2">TIGR02996 domain-containing protein</fullName>
    </submittedName>
</protein>
<organism evidence="2 3">
    <name type="scientific">Gemmata palustris</name>
    <dbReference type="NCBI Taxonomy" id="2822762"/>
    <lineage>
        <taxon>Bacteria</taxon>
        <taxon>Pseudomonadati</taxon>
        <taxon>Planctomycetota</taxon>
        <taxon>Planctomycetia</taxon>
        <taxon>Gemmatales</taxon>
        <taxon>Gemmataceae</taxon>
        <taxon>Gemmata</taxon>
    </lineage>
</organism>
<feature type="region of interest" description="Disordered" evidence="1">
    <location>
        <begin position="199"/>
        <end position="224"/>
    </location>
</feature>
<gene>
    <name evidence="2" type="ORF">J8F10_20310</name>
</gene>
<dbReference type="InterPro" id="IPR014338">
    <property type="entry name" value="CHP02996_rpt-companion-dom"/>
</dbReference>
<proteinExistence type="predicted"/>
<evidence type="ECO:0000313" key="3">
    <source>
        <dbReference type="Proteomes" id="UP000676565"/>
    </source>
</evidence>
<dbReference type="RefSeq" id="WP_210656810.1">
    <property type="nucleotide sequence ID" value="NZ_JAGKQQ010000001.1"/>
</dbReference>
<evidence type="ECO:0000313" key="2">
    <source>
        <dbReference type="EMBL" id="MBP3957599.1"/>
    </source>
</evidence>
<comment type="caution">
    <text evidence="2">The sequence shown here is derived from an EMBL/GenBank/DDBJ whole genome shotgun (WGS) entry which is preliminary data.</text>
</comment>
<dbReference type="NCBIfam" id="TIGR02996">
    <property type="entry name" value="rpt_mate_G_obs"/>
    <property type="match status" value="1"/>
</dbReference>
<feature type="compositionally biased region" description="Basic and acidic residues" evidence="1">
    <location>
        <begin position="199"/>
        <end position="213"/>
    </location>
</feature>
<accession>A0ABS5BV58</accession>